<dbReference type="Proteomes" id="UP001152759">
    <property type="component" value="Chromosome 2"/>
</dbReference>
<dbReference type="Pfam" id="PF09725">
    <property type="entry name" value="Fra10Ac1"/>
    <property type="match status" value="1"/>
</dbReference>
<keyword evidence="3" id="KW-1185">Reference proteome</keyword>
<dbReference type="InterPro" id="IPR019129">
    <property type="entry name" value="Folate-sensitive_fs_Fra10Ac1"/>
</dbReference>
<evidence type="ECO:0000313" key="2">
    <source>
        <dbReference type="EMBL" id="CAH0385287.1"/>
    </source>
</evidence>
<dbReference type="GO" id="GO:0016791">
    <property type="term" value="F:phosphatase activity"/>
    <property type="evidence" value="ECO:0007669"/>
    <property type="project" value="TreeGrafter"/>
</dbReference>
<name>A0A9P0F294_BEMTA</name>
<evidence type="ECO:0000256" key="1">
    <source>
        <dbReference type="SAM" id="MobiDB-lite"/>
    </source>
</evidence>
<reference evidence="2" key="1">
    <citation type="submission" date="2021-12" db="EMBL/GenBank/DDBJ databases">
        <authorList>
            <person name="King R."/>
        </authorList>
    </citation>
    <scope>NUCLEOTIDE SEQUENCE</scope>
</reference>
<dbReference type="InterPro" id="IPR050645">
    <property type="entry name" value="Histidine_acid_phosphatase"/>
</dbReference>
<organism evidence="2 3">
    <name type="scientific">Bemisia tabaci</name>
    <name type="common">Sweetpotato whitefly</name>
    <name type="synonym">Aleurodes tabaci</name>
    <dbReference type="NCBI Taxonomy" id="7038"/>
    <lineage>
        <taxon>Eukaryota</taxon>
        <taxon>Metazoa</taxon>
        <taxon>Ecdysozoa</taxon>
        <taxon>Arthropoda</taxon>
        <taxon>Hexapoda</taxon>
        <taxon>Insecta</taxon>
        <taxon>Pterygota</taxon>
        <taxon>Neoptera</taxon>
        <taxon>Paraneoptera</taxon>
        <taxon>Hemiptera</taxon>
        <taxon>Sternorrhyncha</taxon>
        <taxon>Aleyrodoidea</taxon>
        <taxon>Aleyrodidae</taxon>
        <taxon>Aleyrodinae</taxon>
        <taxon>Bemisia</taxon>
    </lineage>
</organism>
<dbReference type="EMBL" id="OU963863">
    <property type="protein sequence ID" value="CAH0385287.1"/>
    <property type="molecule type" value="Genomic_DNA"/>
</dbReference>
<feature type="compositionally biased region" description="Polar residues" evidence="1">
    <location>
        <begin position="271"/>
        <end position="281"/>
    </location>
</feature>
<protein>
    <recommendedName>
        <fullName evidence="4">Protein FRA10AC1</fullName>
    </recommendedName>
</protein>
<evidence type="ECO:0000313" key="3">
    <source>
        <dbReference type="Proteomes" id="UP001152759"/>
    </source>
</evidence>
<feature type="region of interest" description="Disordered" evidence="1">
    <location>
        <begin position="223"/>
        <end position="290"/>
    </location>
</feature>
<gene>
    <name evidence="2" type="ORF">BEMITA_LOCUS4529</name>
</gene>
<accession>A0A9P0F294</accession>
<sequence>MVPLFVCQHTQHTSSLKKPRVSWDQKWGFVIGRCHVFVTTSLHTSHGLKSVSKMADTTLPNYVKRNIIAMAPYELHKKLVNNYFTIYRGSKADFKRDTSSDKRDSDIIRENHKFLWADDETPETWEAQLAKKYYDKLFKEYCICDLSRYKENKVALRWQIEAELISGKGQFICGSKHCSAGEGLRTWEVNFSYVEHGEKKSALVKLRLCPDCSYKLNYKHRRKEVTKSKRPSTEQNSREDNIKTKKLKVSNNEDEPSEEPCASQQDKVDQDASNVWKSTNILPEEEKSRDEDFNEYLENLFM</sequence>
<dbReference type="PANTHER" id="PTHR11567:SF25">
    <property type="entry name" value="PROTEIN FRA10AC1"/>
    <property type="match status" value="1"/>
</dbReference>
<evidence type="ECO:0008006" key="4">
    <source>
        <dbReference type="Google" id="ProtNLM"/>
    </source>
</evidence>
<dbReference type="PANTHER" id="PTHR11567">
    <property type="entry name" value="ACID PHOSPHATASE-RELATED"/>
    <property type="match status" value="1"/>
</dbReference>
<dbReference type="AlphaFoldDB" id="A0A9P0F294"/>
<proteinExistence type="predicted"/>